<dbReference type="CDD" id="cd07438">
    <property type="entry name" value="PHP_HisPPase_AMP"/>
    <property type="match status" value="1"/>
</dbReference>
<dbReference type="InterPro" id="IPR052018">
    <property type="entry name" value="PHP_domain"/>
</dbReference>
<protein>
    <submittedName>
        <fullName evidence="2">FIG00031715: Predicted metal-dependent phosphoesterases (PHP family)</fullName>
    </submittedName>
</protein>
<dbReference type="InterPro" id="IPR003141">
    <property type="entry name" value="Pol/His_phosphatase_N"/>
</dbReference>
<dbReference type="Gene3D" id="1.10.150.650">
    <property type="match status" value="1"/>
</dbReference>
<reference evidence="2" key="1">
    <citation type="submission" date="2018-06" db="EMBL/GenBank/DDBJ databases">
        <authorList>
            <person name="Zhirakovskaya E."/>
        </authorList>
    </citation>
    <scope>NUCLEOTIDE SEQUENCE</scope>
</reference>
<proteinExistence type="predicted"/>
<dbReference type="SUPFAM" id="SSF89550">
    <property type="entry name" value="PHP domain-like"/>
    <property type="match status" value="1"/>
</dbReference>
<name>A0A3B0W2P3_9ZZZZ</name>
<evidence type="ECO:0000313" key="2">
    <source>
        <dbReference type="EMBL" id="VAW46780.1"/>
    </source>
</evidence>
<dbReference type="InterPro" id="IPR016195">
    <property type="entry name" value="Pol/histidinol_Pase-like"/>
</dbReference>
<evidence type="ECO:0000259" key="1">
    <source>
        <dbReference type="SMART" id="SM00481"/>
    </source>
</evidence>
<dbReference type="GO" id="GO:0035312">
    <property type="term" value="F:5'-3' DNA exonuclease activity"/>
    <property type="evidence" value="ECO:0007669"/>
    <property type="project" value="TreeGrafter"/>
</dbReference>
<dbReference type="PANTHER" id="PTHR42924:SF3">
    <property type="entry name" value="POLYMERASE_HISTIDINOL PHOSPHATASE N-TERMINAL DOMAIN-CONTAINING PROTEIN"/>
    <property type="match status" value="1"/>
</dbReference>
<feature type="domain" description="Polymerase/histidinol phosphatase N-terminal" evidence="1">
    <location>
        <begin position="3"/>
        <end position="68"/>
    </location>
</feature>
<dbReference type="SMART" id="SM00481">
    <property type="entry name" value="POLIIIAc"/>
    <property type="match status" value="1"/>
</dbReference>
<sequence>MKVDFHCHTTASDGALTPEQLIDLAVQHEVKCLAITDHDTTAGYESVVEYAQQHNVQLISGVEISCEWRGSTIHIVGLDVDVNHLGLQQGLEGIRTSRWERAHQIMAKLEARHDFNVENIRSKIEQVVGEGVVGRGHFAQLLIEEHLVKDASQAFDRYLKKGRVGYVKHHWPPLAEVVQWINQAGGVAVIAHPKVYNMTSRKLNALITDFKQAGGQAIEVVNQPRHSADITGMADRANVQGLAASLGSDFHRPEHHWRGLGWLAPLPSKVTPVWTLFKTKVVFEPLETS</sequence>
<dbReference type="GO" id="GO:0004534">
    <property type="term" value="F:5'-3' RNA exonuclease activity"/>
    <property type="evidence" value="ECO:0007669"/>
    <property type="project" value="TreeGrafter"/>
</dbReference>
<accession>A0A3B0W2P3</accession>
<dbReference type="EMBL" id="UOFB01000159">
    <property type="protein sequence ID" value="VAW46780.1"/>
    <property type="molecule type" value="Genomic_DNA"/>
</dbReference>
<dbReference type="PANTHER" id="PTHR42924">
    <property type="entry name" value="EXONUCLEASE"/>
    <property type="match status" value="1"/>
</dbReference>
<organism evidence="2">
    <name type="scientific">hydrothermal vent metagenome</name>
    <dbReference type="NCBI Taxonomy" id="652676"/>
    <lineage>
        <taxon>unclassified sequences</taxon>
        <taxon>metagenomes</taxon>
        <taxon>ecological metagenomes</taxon>
    </lineage>
</organism>
<gene>
    <name evidence="2" type="ORF">MNBD_GAMMA04-1780</name>
</gene>
<dbReference type="InterPro" id="IPR004013">
    <property type="entry name" value="PHP_dom"/>
</dbReference>
<dbReference type="AlphaFoldDB" id="A0A3B0W2P3"/>
<dbReference type="Gene3D" id="3.20.20.140">
    <property type="entry name" value="Metal-dependent hydrolases"/>
    <property type="match status" value="1"/>
</dbReference>
<dbReference type="Pfam" id="PF02811">
    <property type="entry name" value="PHP"/>
    <property type="match status" value="1"/>
</dbReference>